<evidence type="ECO:0000313" key="10">
    <source>
        <dbReference type="Proteomes" id="UP000317169"/>
    </source>
</evidence>
<keyword evidence="3" id="KW-1134">Transmembrane beta strand</keyword>
<comment type="similarity">
    <text evidence="2">Belongs to the OmpP1/FadL family.</text>
</comment>
<keyword evidence="7" id="KW-0998">Cell outer membrane</keyword>
<evidence type="ECO:0000256" key="4">
    <source>
        <dbReference type="ARBA" id="ARBA00022692"/>
    </source>
</evidence>
<comment type="caution">
    <text evidence="9">The sequence shown here is derived from an EMBL/GenBank/DDBJ whole genome shotgun (WGS) entry which is preliminary data.</text>
</comment>
<dbReference type="EMBL" id="VIAR01000017">
    <property type="protein sequence ID" value="TQD33638.1"/>
    <property type="molecule type" value="Genomic_DNA"/>
</dbReference>
<sequence>MIMQKNIFIYCAILFSTVFSYSQTQDAALNYALKDLTGTARFTAMSGAFGALGGDISALKINPAGSSIFLTNHVSFSISNEHYTNDAFFRNNATSSSNNKFDLHQAGAVFVYNSYNPEATLTKFSFGFTYDRNKSLDDKFTGLGAASTSIGNYFTNLANGVPLDLFTTMSGESLDDLYIYLGEANFSAEGFNNVNLQTAYLGYETFIFDAENPGDLNSTSYISNVSGNNFEQRYNHRSTGLNGKFSANGSLELDKRFYLGLNLNGHFINYEKTTDLYEIAPESSTVDEIYFENSLRTLGTGFSFDLGGIVKVNDMLRLGASYKSPTWYVIQDETKQYLETYSEGFEQPRAIANPRVINVFPNYRLRTPGELTGSAAVVFGEHGLLSVDYTYKNYANMKYSSDEVSIDFSTQNAIIDNLYQATSSIRIGGEYRLKNWRLRAGYRYEESPYKNEDLMSALNGYSAGIGYSFGKIRLDFAYDNAQRDYSANLDFTDYSERIQIDRSRSNYVLTMSLAM</sequence>
<gene>
    <name evidence="9" type="ORF">FKR84_12815</name>
</gene>
<keyword evidence="5 8" id="KW-0732">Signal</keyword>
<evidence type="ECO:0000313" key="9">
    <source>
        <dbReference type="EMBL" id="TQD33638.1"/>
    </source>
</evidence>
<dbReference type="AlphaFoldDB" id="A0A507ZCI4"/>
<dbReference type="OrthoDB" id="9765571at2"/>
<evidence type="ECO:0000256" key="8">
    <source>
        <dbReference type="SAM" id="SignalP"/>
    </source>
</evidence>
<feature type="signal peptide" evidence="8">
    <location>
        <begin position="1"/>
        <end position="27"/>
    </location>
</feature>
<dbReference type="Proteomes" id="UP000317169">
    <property type="component" value="Unassembled WGS sequence"/>
</dbReference>
<dbReference type="GO" id="GO:0009279">
    <property type="term" value="C:cell outer membrane"/>
    <property type="evidence" value="ECO:0007669"/>
    <property type="project" value="UniProtKB-SubCell"/>
</dbReference>
<evidence type="ECO:0000256" key="7">
    <source>
        <dbReference type="ARBA" id="ARBA00023237"/>
    </source>
</evidence>
<evidence type="ECO:0000256" key="6">
    <source>
        <dbReference type="ARBA" id="ARBA00023136"/>
    </source>
</evidence>
<accession>A0A507ZCI4</accession>
<dbReference type="Pfam" id="PF03349">
    <property type="entry name" value="Toluene_X"/>
    <property type="match status" value="1"/>
</dbReference>
<dbReference type="InterPro" id="IPR005017">
    <property type="entry name" value="OMPP1/FadL/TodX"/>
</dbReference>
<evidence type="ECO:0000256" key="1">
    <source>
        <dbReference type="ARBA" id="ARBA00004571"/>
    </source>
</evidence>
<keyword evidence="6" id="KW-0472">Membrane</keyword>
<keyword evidence="10" id="KW-1185">Reference proteome</keyword>
<dbReference type="SUPFAM" id="SSF56935">
    <property type="entry name" value="Porins"/>
    <property type="match status" value="1"/>
</dbReference>
<dbReference type="GO" id="GO:0015483">
    <property type="term" value="F:long-chain fatty acid transporting porin activity"/>
    <property type="evidence" value="ECO:0007669"/>
    <property type="project" value="TreeGrafter"/>
</dbReference>
<organism evidence="9 10">
    <name type="scientific">Haloflavibacter putidus</name>
    <dbReference type="NCBI Taxonomy" id="2576776"/>
    <lineage>
        <taxon>Bacteria</taxon>
        <taxon>Pseudomonadati</taxon>
        <taxon>Bacteroidota</taxon>
        <taxon>Flavobacteriia</taxon>
        <taxon>Flavobacteriales</taxon>
        <taxon>Flavobacteriaceae</taxon>
        <taxon>Haloflavibacter</taxon>
    </lineage>
</organism>
<proteinExistence type="inferred from homology"/>
<evidence type="ECO:0000256" key="3">
    <source>
        <dbReference type="ARBA" id="ARBA00022452"/>
    </source>
</evidence>
<dbReference type="PANTHER" id="PTHR35093:SF8">
    <property type="entry name" value="OUTER MEMBRANE PROTEIN NMB0088-RELATED"/>
    <property type="match status" value="1"/>
</dbReference>
<name>A0A507ZCI4_9FLAO</name>
<protein>
    <submittedName>
        <fullName evidence="9">Transporter</fullName>
    </submittedName>
</protein>
<reference evidence="9 10" key="1">
    <citation type="submission" date="2019-06" db="EMBL/GenBank/DDBJ databases">
        <title>Flavibacter putida gen. nov., sp. nov., a novel marine bacterium of the family Flavobacteriaceae isolated from coastal seawater.</title>
        <authorList>
            <person name="Feng X."/>
        </authorList>
    </citation>
    <scope>NUCLEOTIDE SEQUENCE [LARGE SCALE GENOMIC DNA]</scope>
    <source>
        <strain evidence="9 10">PLHSN227</strain>
    </source>
</reference>
<evidence type="ECO:0000256" key="5">
    <source>
        <dbReference type="ARBA" id="ARBA00022729"/>
    </source>
</evidence>
<dbReference type="Gene3D" id="2.40.160.60">
    <property type="entry name" value="Outer membrane protein transport protein (OMPP1/FadL/TodX)"/>
    <property type="match status" value="1"/>
</dbReference>
<comment type="subcellular location">
    <subcellularLocation>
        <location evidence="1">Cell outer membrane</location>
        <topology evidence="1">Multi-pass membrane protein</topology>
    </subcellularLocation>
</comment>
<evidence type="ECO:0000256" key="2">
    <source>
        <dbReference type="ARBA" id="ARBA00008163"/>
    </source>
</evidence>
<dbReference type="PANTHER" id="PTHR35093">
    <property type="entry name" value="OUTER MEMBRANE PROTEIN NMB0088-RELATED"/>
    <property type="match status" value="1"/>
</dbReference>
<keyword evidence="4" id="KW-0812">Transmembrane</keyword>
<feature type="chain" id="PRO_5021245557" evidence="8">
    <location>
        <begin position="28"/>
        <end position="515"/>
    </location>
</feature>